<feature type="signal peptide" evidence="1">
    <location>
        <begin position="1"/>
        <end position="29"/>
    </location>
</feature>
<dbReference type="SUPFAM" id="SSF50370">
    <property type="entry name" value="Ricin B-like lectins"/>
    <property type="match status" value="1"/>
</dbReference>
<reference evidence="3 4" key="1">
    <citation type="submission" date="2019-05" db="EMBL/GenBank/DDBJ databases">
        <title>Draft genome sequence of Nonomuraea zeae DSM 100528.</title>
        <authorList>
            <person name="Saricaoglu S."/>
            <person name="Isik K."/>
        </authorList>
    </citation>
    <scope>NUCLEOTIDE SEQUENCE [LARGE SCALE GENOMIC DNA]</scope>
    <source>
        <strain evidence="3 4">DSM 100528</strain>
    </source>
</reference>
<feature type="domain" description="Ricin B lectin" evidence="2">
    <location>
        <begin position="31"/>
        <end position="172"/>
    </location>
</feature>
<keyword evidence="1" id="KW-0732">Signal</keyword>
<dbReference type="InterPro" id="IPR035992">
    <property type="entry name" value="Ricin_B-like_lectins"/>
</dbReference>
<sequence>MSITATRRAVAVALTAAGVVLAGMGTAHADGPYYTFAAKHSGKCLDVKDGSTAHGARVHQWQCIPGLNSQQWELRPLDDGSYGIVNRRSGRCLDVYSASTTDATIVVQATCYFRNNQRWWIKDDPADGSRPQKVIAKHSGKCLDVAWAGKTDGVRLVQSRCWSGANQTWQVSKVS</sequence>
<accession>A0A5S4H4F5</accession>
<dbReference type="Gene3D" id="2.80.10.50">
    <property type="match status" value="3"/>
</dbReference>
<evidence type="ECO:0000256" key="1">
    <source>
        <dbReference type="SAM" id="SignalP"/>
    </source>
</evidence>
<dbReference type="AlphaFoldDB" id="A0A5S4H4F5"/>
<dbReference type="Pfam" id="PF14200">
    <property type="entry name" value="RicinB_lectin_2"/>
    <property type="match status" value="2"/>
</dbReference>
<comment type="caution">
    <text evidence="3">The sequence shown here is derived from an EMBL/GenBank/DDBJ whole genome shotgun (WGS) entry which is preliminary data.</text>
</comment>
<proteinExistence type="predicted"/>
<dbReference type="RefSeq" id="WP_138687478.1">
    <property type="nucleotide sequence ID" value="NZ_JBHSAZ010000052.1"/>
</dbReference>
<protein>
    <submittedName>
        <fullName evidence="3">RICIN domain-containing protein</fullName>
    </submittedName>
</protein>
<evidence type="ECO:0000313" key="4">
    <source>
        <dbReference type="Proteomes" id="UP000306628"/>
    </source>
</evidence>
<gene>
    <name evidence="3" type="ORF">ETD85_00125</name>
</gene>
<evidence type="ECO:0000313" key="3">
    <source>
        <dbReference type="EMBL" id="TMR39822.1"/>
    </source>
</evidence>
<dbReference type="OrthoDB" id="273314at2"/>
<dbReference type="CDD" id="cd00161">
    <property type="entry name" value="beta-trefoil_Ricin-like"/>
    <property type="match status" value="1"/>
</dbReference>
<dbReference type="EMBL" id="VCKX01000001">
    <property type="protein sequence ID" value="TMR39822.1"/>
    <property type="molecule type" value="Genomic_DNA"/>
</dbReference>
<dbReference type="PROSITE" id="PS50231">
    <property type="entry name" value="RICIN_B_LECTIN"/>
    <property type="match status" value="1"/>
</dbReference>
<dbReference type="SMART" id="SM00458">
    <property type="entry name" value="RICIN"/>
    <property type="match status" value="1"/>
</dbReference>
<evidence type="ECO:0000259" key="2">
    <source>
        <dbReference type="SMART" id="SM00458"/>
    </source>
</evidence>
<keyword evidence="4" id="KW-1185">Reference proteome</keyword>
<feature type="chain" id="PRO_5024307864" evidence="1">
    <location>
        <begin position="30"/>
        <end position="175"/>
    </location>
</feature>
<name>A0A5S4H4F5_9ACTN</name>
<dbReference type="InterPro" id="IPR000772">
    <property type="entry name" value="Ricin_B_lectin"/>
</dbReference>
<dbReference type="Proteomes" id="UP000306628">
    <property type="component" value="Unassembled WGS sequence"/>
</dbReference>
<organism evidence="3 4">
    <name type="scientific">Nonomuraea zeae</name>
    <dbReference type="NCBI Taxonomy" id="1642303"/>
    <lineage>
        <taxon>Bacteria</taxon>
        <taxon>Bacillati</taxon>
        <taxon>Actinomycetota</taxon>
        <taxon>Actinomycetes</taxon>
        <taxon>Streptosporangiales</taxon>
        <taxon>Streptosporangiaceae</taxon>
        <taxon>Nonomuraea</taxon>
    </lineage>
</organism>